<keyword evidence="4" id="KW-1185">Reference proteome</keyword>
<comment type="caution">
    <text evidence="3">The sequence shown here is derived from an EMBL/GenBank/DDBJ whole genome shotgun (WGS) entry which is preliminary data.</text>
</comment>
<dbReference type="Proteomes" id="UP000617041">
    <property type="component" value="Unassembled WGS sequence"/>
</dbReference>
<sequence>MGTNVGIVDRTVRVVAGLLLLWLMMDGRIGPWGWLGLIPLITGVAGVCPLYGALGISTKAP</sequence>
<dbReference type="AlphaFoldDB" id="A0A934URB8"/>
<protein>
    <submittedName>
        <fullName evidence="3">DUF2892 domain-containing protein</fullName>
    </submittedName>
</protein>
<feature type="domain" description="Inner membrane protein YgaP-like transmembrane" evidence="2">
    <location>
        <begin position="1"/>
        <end position="59"/>
    </location>
</feature>
<evidence type="ECO:0000259" key="2">
    <source>
        <dbReference type="Pfam" id="PF11127"/>
    </source>
</evidence>
<dbReference type="Pfam" id="PF11127">
    <property type="entry name" value="YgaP-like_TM"/>
    <property type="match status" value="1"/>
</dbReference>
<feature type="transmembrane region" description="Helical" evidence="1">
    <location>
        <begin position="7"/>
        <end position="25"/>
    </location>
</feature>
<dbReference type="InterPro" id="IPR021309">
    <property type="entry name" value="YgaP-like_TM"/>
</dbReference>
<keyword evidence="1" id="KW-0812">Transmembrane</keyword>
<evidence type="ECO:0000256" key="1">
    <source>
        <dbReference type="SAM" id="Phobius"/>
    </source>
</evidence>
<proteinExistence type="predicted"/>
<gene>
    <name evidence="3" type="ORF">I8E28_07980</name>
</gene>
<reference evidence="3" key="1">
    <citation type="submission" date="2020-12" db="EMBL/GenBank/DDBJ databases">
        <title>Ramlibacter sp. nov., isolated from a freshwater alga, Cryptomonas.</title>
        <authorList>
            <person name="Kim H.M."/>
            <person name="Jeon C.O."/>
        </authorList>
    </citation>
    <scope>NUCLEOTIDE SEQUENCE</scope>
    <source>
        <strain evidence="3">CrO1</strain>
    </source>
</reference>
<organism evidence="3 4">
    <name type="scientific">Ramlibacter algicola</name>
    <dbReference type="NCBI Taxonomy" id="2795217"/>
    <lineage>
        <taxon>Bacteria</taxon>
        <taxon>Pseudomonadati</taxon>
        <taxon>Pseudomonadota</taxon>
        <taxon>Betaproteobacteria</taxon>
        <taxon>Burkholderiales</taxon>
        <taxon>Comamonadaceae</taxon>
        <taxon>Ramlibacter</taxon>
    </lineage>
</organism>
<evidence type="ECO:0000313" key="4">
    <source>
        <dbReference type="Proteomes" id="UP000617041"/>
    </source>
</evidence>
<feature type="transmembrane region" description="Helical" evidence="1">
    <location>
        <begin position="31"/>
        <end position="54"/>
    </location>
</feature>
<evidence type="ECO:0000313" key="3">
    <source>
        <dbReference type="EMBL" id="MBK0392528.1"/>
    </source>
</evidence>
<keyword evidence="1" id="KW-1133">Transmembrane helix</keyword>
<keyword evidence="1" id="KW-0472">Membrane</keyword>
<accession>A0A934URB8</accession>
<name>A0A934URB8_9BURK</name>
<dbReference type="EMBL" id="JAEDAO010000001">
    <property type="protein sequence ID" value="MBK0392528.1"/>
    <property type="molecule type" value="Genomic_DNA"/>
</dbReference>